<evidence type="ECO:0000256" key="4">
    <source>
        <dbReference type="RuleBase" id="RU003694"/>
    </source>
</evidence>
<feature type="domain" description="Ketosynthase family 3 (KS3)" evidence="6">
    <location>
        <begin position="8"/>
        <end position="406"/>
    </location>
</feature>
<dbReference type="Gene3D" id="3.40.47.10">
    <property type="match status" value="4"/>
</dbReference>
<comment type="similarity">
    <text evidence="2 4">Belongs to the thiolase-like superfamily. Beta-ketoacyl-ACP synthases family.</text>
</comment>
<dbReference type="EMBL" id="MDDR01000009">
    <property type="protein sequence ID" value="OIN53993.1"/>
    <property type="molecule type" value="Genomic_DNA"/>
</dbReference>
<organism evidence="7 9">
    <name type="scientific">Pseudomonas costantinii</name>
    <dbReference type="NCBI Taxonomy" id="168469"/>
    <lineage>
        <taxon>Bacteria</taxon>
        <taxon>Pseudomonadati</taxon>
        <taxon>Pseudomonadota</taxon>
        <taxon>Gammaproteobacteria</taxon>
        <taxon>Pseudomonadales</taxon>
        <taxon>Pseudomonadaceae</taxon>
        <taxon>Pseudomonas</taxon>
    </lineage>
</organism>
<proteinExistence type="inferred from homology"/>
<dbReference type="InterPro" id="IPR000794">
    <property type="entry name" value="Beta-ketoacyl_synthase"/>
</dbReference>
<evidence type="ECO:0000313" key="10">
    <source>
        <dbReference type="Proteomes" id="UP000182179"/>
    </source>
</evidence>
<dbReference type="PROSITE" id="PS52004">
    <property type="entry name" value="KS3_2"/>
    <property type="match status" value="1"/>
</dbReference>
<dbReference type="EMBL" id="FNTS01000002">
    <property type="protein sequence ID" value="SED17404.1"/>
    <property type="molecule type" value="Genomic_DNA"/>
</dbReference>
<dbReference type="InterPro" id="IPR016039">
    <property type="entry name" value="Thiolase-like"/>
</dbReference>
<dbReference type="PANTHER" id="PTHR11712">
    <property type="entry name" value="POLYKETIDE SYNTHASE-RELATED"/>
    <property type="match status" value="1"/>
</dbReference>
<keyword evidence="10" id="KW-1185">Reference proteome</keyword>
<dbReference type="InterPro" id="IPR020841">
    <property type="entry name" value="PKS_Beta-ketoAc_synthase_dom"/>
</dbReference>
<dbReference type="CDD" id="cd00834">
    <property type="entry name" value="KAS_I_II"/>
    <property type="match status" value="1"/>
</dbReference>
<accession>A0A1S2V5J8</accession>
<dbReference type="SMART" id="SM00825">
    <property type="entry name" value="PKS_KS"/>
    <property type="match status" value="1"/>
</dbReference>
<comment type="pathway">
    <text evidence="1">Lipid metabolism; fatty acid biosynthesis.</text>
</comment>
<evidence type="ECO:0000256" key="2">
    <source>
        <dbReference type="ARBA" id="ARBA00008467"/>
    </source>
</evidence>
<evidence type="ECO:0000313" key="8">
    <source>
        <dbReference type="EMBL" id="SED17404.1"/>
    </source>
</evidence>
<evidence type="ECO:0000256" key="5">
    <source>
        <dbReference type="SAM" id="MobiDB-lite"/>
    </source>
</evidence>
<dbReference type="Proteomes" id="UP000181661">
    <property type="component" value="Unassembled WGS sequence"/>
</dbReference>
<reference evidence="8 10" key="2">
    <citation type="submission" date="2016-10" db="EMBL/GenBank/DDBJ databases">
        <authorList>
            <person name="Varghese N."/>
            <person name="Submissions S."/>
        </authorList>
    </citation>
    <scope>NUCLEOTIDE SEQUENCE [LARGE SCALE GENOMIC DNA]</scope>
    <source>
        <strain evidence="8 10">BS2773</strain>
    </source>
</reference>
<gene>
    <name evidence="7" type="ORF">BFL40_07330</name>
    <name evidence="8" type="ORF">SAMN04515675_0132</name>
</gene>
<evidence type="ECO:0000259" key="6">
    <source>
        <dbReference type="PROSITE" id="PS52004"/>
    </source>
</evidence>
<dbReference type="Pfam" id="PF02801">
    <property type="entry name" value="Ketoacyl-synt_C"/>
    <property type="match status" value="2"/>
</dbReference>
<dbReference type="OrthoDB" id="9778690at2"/>
<protein>
    <submittedName>
        <fullName evidence="8">3-oxoacyl-[acyl-carrier-protein] synthase II</fullName>
    </submittedName>
</protein>
<sequence>MSTLSVSAPPVVITGMGIFTPLGRSVASVCEAILEGRHSIVPSTNIDAQQLACLASEFISGDTFGLDPVLTASTDRGLWFALKAMEEALANAGLDATRLDSERTAVVVGTSHSGIQHSEKVIKRTLAGAVETLTPNDIYAGLVDHVATIVCRRLGLKGLKATVSSACSSSNTAVGYGRDLLATGQADRVIVIGTDTLSDTIAAGFNSLKVLGKAPAAPFSSPSGISLGEGAGVLILERLEDLGEGELKGRYHAEVLGYALSSDAYHPTAVDENGLGIATAITHALANAGLAAEHIDYISAHGTGTDSNDVPESLAVARLFGSDTAIASVKSSIGHTLGASGVIELIISVACAERGYRAPNNHFTTVRDGCASLNYVHGDQAPGTVNTILCNNYGFGGNNSSLVIAREAGRFARVQRQASAVFVTAYGAHTAYAQTASDWMDLLSTGLAPRQNNDAYSTYLGRAPTPNGEKSSSRRSSPSIQFALQAMDEAIVGYQLEALVGEQRYGTGLVVGLLHGAQRAVEKYMFSVYEEGLRYARSIQFPLTTLNATAGEVAIKFGIKGFNTTLCGPLGSMKLAWDMVRLGRQERIFALSSDEHTPMALQLCDQFGALGRFNGEEMGQGFYLTEGASVTLLESADAVEARNGTKLAQVLAFEVGQEGVGHALSGNGQRLAELGRKALAQSGVAPEEIDLIIGVGQGTEAFLANERNALEALFGNAEPPVTSVAMHLGYSPTAIVAQMVNLGAAVLNGKSCSIADRTKTVWRPGEQRCPNNVTRVLILFTSMTFESAAIVLSKVE</sequence>
<name>A0A1S2V5J8_9PSED</name>
<comment type="caution">
    <text evidence="7">The sequence shown here is derived from an EMBL/GenBank/DDBJ whole genome shotgun (WGS) entry which is preliminary data.</text>
</comment>
<feature type="region of interest" description="Disordered" evidence="5">
    <location>
        <begin position="455"/>
        <end position="476"/>
    </location>
</feature>
<dbReference type="SUPFAM" id="SSF53901">
    <property type="entry name" value="Thiolase-like"/>
    <property type="match status" value="3"/>
</dbReference>
<dbReference type="InterPro" id="IPR014030">
    <property type="entry name" value="Ketoacyl_synth_N"/>
</dbReference>
<evidence type="ECO:0000256" key="3">
    <source>
        <dbReference type="ARBA" id="ARBA00022679"/>
    </source>
</evidence>
<dbReference type="GO" id="GO:0006633">
    <property type="term" value="P:fatty acid biosynthetic process"/>
    <property type="evidence" value="ECO:0007669"/>
    <property type="project" value="TreeGrafter"/>
</dbReference>
<evidence type="ECO:0000313" key="9">
    <source>
        <dbReference type="Proteomes" id="UP000181661"/>
    </source>
</evidence>
<reference evidence="7 9" key="1">
    <citation type="submission" date="2016-08" db="EMBL/GenBank/DDBJ databases">
        <title>Draft genome sequence of Pseudomonas costantinii LMG 22119, type strain isolated from cultivated mushroom (Agaricus bisporus) sporophores.</title>
        <authorList>
            <person name="Tambong J.T."/>
        </authorList>
    </citation>
    <scope>NUCLEOTIDE SEQUENCE [LARGE SCALE GENOMIC DNA]</scope>
    <source>
        <strain evidence="7 9">LMG 22119</strain>
    </source>
</reference>
<dbReference type="InterPro" id="IPR014031">
    <property type="entry name" value="Ketoacyl_synth_C"/>
</dbReference>
<dbReference type="PROSITE" id="PS00098">
    <property type="entry name" value="THIOLASE_1"/>
    <property type="match status" value="1"/>
</dbReference>
<evidence type="ECO:0000256" key="1">
    <source>
        <dbReference type="ARBA" id="ARBA00005194"/>
    </source>
</evidence>
<dbReference type="Proteomes" id="UP000182179">
    <property type="component" value="Unassembled WGS sequence"/>
</dbReference>
<dbReference type="AlphaFoldDB" id="A0A1S2V5J8"/>
<dbReference type="PANTHER" id="PTHR11712:SF336">
    <property type="entry name" value="3-OXOACYL-[ACYL-CARRIER-PROTEIN] SYNTHASE, MITOCHONDRIAL"/>
    <property type="match status" value="1"/>
</dbReference>
<keyword evidence="3 4" id="KW-0808">Transferase</keyword>
<dbReference type="InterPro" id="IPR020615">
    <property type="entry name" value="Thiolase_acyl_enz_int_AS"/>
</dbReference>
<evidence type="ECO:0000313" key="7">
    <source>
        <dbReference type="EMBL" id="OIN53993.1"/>
    </source>
</evidence>
<dbReference type="Pfam" id="PF00109">
    <property type="entry name" value="ketoacyl-synt"/>
    <property type="match status" value="2"/>
</dbReference>
<dbReference type="RefSeq" id="WP_071483329.1">
    <property type="nucleotide sequence ID" value="NZ_FNTS01000002.1"/>
</dbReference>
<dbReference type="GO" id="GO:0004315">
    <property type="term" value="F:3-oxoacyl-[acyl-carrier-protein] synthase activity"/>
    <property type="evidence" value="ECO:0007669"/>
    <property type="project" value="TreeGrafter"/>
</dbReference>